<evidence type="ECO:0008006" key="4">
    <source>
        <dbReference type="Google" id="ProtNLM"/>
    </source>
</evidence>
<name>A0A317CNM9_9GAMM</name>
<dbReference type="AlphaFoldDB" id="A0A317CNM9"/>
<accession>A0A317CNM9</accession>
<dbReference type="OrthoDB" id="5623526at2"/>
<evidence type="ECO:0000256" key="1">
    <source>
        <dbReference type="SAM" id="SignalP"/>
    </source>
</evidence>
<evidence type="ECO:0000313" key="3">
    <source>
        <dbReference type="Proteomes" id="UP000245539"/>
    </source>
</evidence>
<keyword evidence="1" id="KW-0732">Signal</keyword>
<protein>
    <recommendedName>
        <fullName evidence="4">Outer membrane protein beta-barrel domain-containing protein</fullName>
    </recommendedName>
</protein>
<feature type="chain" id="PRO_5016370458" description="Outer membrane protein beta-barrel domain-containing protein" evidence="1">
    <location>
        <begin position="22"/>
        <end position="185"/>
    </location>
</feature>
<feature type="signal peptide" evidence="1">
    <location>
        <begin position="1"/>
        <end position="21"/>
    </location>
</feature>
<reference evidence="2 3" key="1">
    <citation type="submission" date="2018-05" db="EMBL/GenBank/DDBJ databases">
        <title>Leucothrix arctica sp. nov., isolated from Arctic seawater.</title>
        <authorList>
            <person name="Choi A."/>
            <person name="Baek K."/>
        </authorList>
    </citation>
    <scope>NUCLEOTIDE SEQUENCE [LARGE SCALE GENOMIC DNA]</scope>
    <source>
        <strain evidence="2 3">JCM 18388</strain>
    </source>
</reference>
<sequence length="185" mass="20002">MKIWKSIACLTVMLSSVSVIATEEDTPFASLQWTFGSETMKPDVVIGYRSVDVETDGDVSGWQGSVSYKPHHGLDKVKVEAVTGDENMQATYGGGYSLQQKQALLTAGVNGSYLAAGADFLISHHTIEPYVGITTLHSYDVPEKVVDTSSVDTSAVDTSVASGETYVPNNHLQEEYFPEYTDCSC</sequence>
<proteinExistence type="predicted"/>
<gene>
    <name evidence="2" type="ORF">DKW60_03795</name>
</gene>
<organism evidence="2 3">
    <name type="scientific">Leucothrix pacifica</name>
    <dbReference type="NCBI Taxonomy" id="1247513"/>
    <lineage>
        <taxon>Bacteria</taxon>
        <taxon>Pseudomonadati</taxon>
        <taxon>Pseudomonadota</taxon>
        <taxon>Gammaproteobacteria</taxon>
        <taxon>Thiotrichales</taxon>
        <taxon>Thiotrichaceae</taxon>
        <taxon>Leucothrix</taxon>
    </lineage>
</organism>
<comment type="caution">
    <text evidence="2">The sequence shown here is derived from an EMBL/GenBank/DDBJ whole genome shotgun (WGS) entry which is preliminary data.</text>
</comment>
<dbReference type="Proteomes" id="UP000245539">
    <property type="component" value="Unassembled WGS sequence"/>
</dbReference>
<dbReference type="EMBL" id="QGKM01000006">
    <property type="protein sequence ID" value="PWQ99939.1"/>
    <property type="molecule type" value="Genomic_DNA"/>
</dbReference>
<keyword evidence="3" id="KW-1185">Reference proteome</keyword>
<dbReference type="RefSeq" id="WP_109836342.1">
    <property type="nucleotide sequence ID" value="NZ_QGKM01000006.1"/>
</dbReference>
<evidence type="ECO:0000313" key="2">
    <source>
        <dbReference type="EMBL" id="PWQ99939.1"/>
    </source>
</evidence>